<dbReference type="Gene3D" id="1.20.1640.10">
    <property type="entry name" value="Multidrug efflux transporter AcrB transmembrane domain"/>
    <property type="match status" value="2"/>
</dbReference>
<dbReference type="SUPFAM" id="SSF82866">
    <property type="entry name" value="Multidrug efflux transporter AcrB transmembrane domain"/>
    <property type="match status" value="2"/>
</dbReference>
<comment type="similarity">
    <text evidence="2">Belongs to the resistance-nodulation-cell division (RND) (TC 2.A.6) family. MmpL subfamily.</text>
</comment>
<dbReference type="InterPro" id="IPR000731">
    <property type="entry name" value="SSD"/>
</dbReference>
<proteinExistence type="inferred from homology"/>
<feature type="domain" description="SSD" evidence="8">
    <location>
        <begin position="196"/>
        <end position="328"/>
    </location>
</feature>
<evidence type="ECO:0000256" key="2">
    <source>
        <dbReference type="ARBA" id="ARBA00010157"/>
    </source>
</evidence>
<evidence type="ECO:0000313" key="12">
    <source>
        <dbReference type="Proteomes" id="UP000471152"/>
    </source>
</evidence>
<dbReference type="PROSITE" id="PS50156">
    <property type="entry name" value="SSD"/>
    <property type="match status" value="1"/>
</dbReference>
<evidence type="ECO:0000256" key="5">
    <source>
        <dbReference type="ARBA" id="ARBA00022989"/>
    </source>
</evidence>
<evidence type="ECO:0000313" key="11">
    <source>
        <dbReference type="Proteomes" id="UP000468828"/>
    </source>
</evidence>
<feature type="transmembrane region" description="Helical" evidence="7">
    <location>
        <begin position="587"/>
        <end position="606"/>
    </location>
</feature>
<dbReference type="InterPro" id="IPR004869">
    <property type="entry name" value="MMPL_dom"/>
</dbReference>
<reference evidence="10 12" key="2">
    <citation type="submission" date="2020-02" db="EMBL/GenBank/DDBJ databases">
        <title>The WGS of Modestobacter muralis DSM 100205.</title>
        <authorList>
            <person name="Jiang Z."/>
        </authorList>
    </citation>
    <scope>NUCLEOTIDE SEQUENCE [LARGE SCALE GENOMIC DNA]</scope>
    <source>
        <strain evidence="10 12">DSM 100205</strain>
    </source>
</reference>
<dbReference type="Pfam" id="PF03176">
    <property type="entry name" value="MMPL"/>
    <property type="match status" value="2"/>
</dbReference>
<evidence type="ECO:0000256" key="1">
    <source>
        <dbReference type="ARBA" id="ARBA00004651"/>
    </source>
</evidence>
<keyword evidence="6 7" id="KW-0472">Membrane</keyword>
<sequence>MAVFLHRLGRWAFHRRKTVLLAWLIALVAFGGLAGAFSRDADAQLTIPGVESVNALETLQERFPGGAAGGATARVVFAAPEGAAVTDPELTSAIQQALTEAADAEQVAAVSDPFQAQAVSQDGSTAYATVSYDVQVNEITDDARAELLAIADGAEDAGLQVEFGGEATQAIPAQGAAEAIGVLVALVVLAVTFGSLLAAGLPLLTALIGVGVGMAGVLALSAVIDLTSTTPTLGLMIGLAVGIDYALFISIRHKEQLAAGVDARESAGRAVGTAGSAVVFAGLTVMIALAGLTVVGIPFLTTMGLVAAGMVGVAVLVALTLVPALLGFAGNRFDRWKVPGLRRRQAALATKESAGTRWAGLVTRRPLPVLLVGIIGLGIIALPALDLRLGLPTEGDLGEETTQRQAYDLLSEGFGPGFNGPLTVLVDAADADDPQTAFTDTAAGIGELDGVAAVAPPIPNETGETAIISVIPDAGPADAATENLVRDIRTLRPDLTESTGSELAVTGNTALGIDISEKLGDALPVFLVVVVGLAFLLLLLAFRSILVPIKAVLGFLLSLAATFGALVAVFQWGWLASALGVESTGPVLSFLPILLIGLLFGLAMDYEVFLVSRMREDHVHGAEPKEAVIGGFRHGARVVTAAALIMGSVFGGFILGDDATIKSIGFALAFGVLVDAFIVRMAIVPAVMTLLGKAAWWLPRWLDRALPDVDIEGAALERREPAPRPDVDLVSAER</sequence>
<feature type="transmembrane region" description="Helical" evidence="7">
    <location>
        <begin position="179"/>
        <end position="199"/>
    </location>
</feature>
<accession>A0A6P0HAX8</accession>
<keyword evidence="11" id="KW-1185">Reference proteome</keyword>
<evidence type="ECO:0000256" key="4">
    <source>
        <dbReference type="ARBA" id="ARBA00022692"/>
    </source>
</evidence>
<evidence type="ECO:0000256" key="3">
    <source>
        <dbReference type="ARBA" id="ARBA00022475"/>
    </source>
</evidence>
<dbReference type="GO" id="GO:0005886">
    <property type="term" value="C:plasma membrane"/>
    <property type="evidence" value="ECO:0007669"/>
    <property type="project" value="UniProtKB-SubCell"/>
</dbReference>
<dbReference type="PANTHER" id="PTHR33406:SF11">
    <property type="entry name" value="MEMBRANE PROTEIN SCO6666-RELATED"/>
    <property type="match status" value="1"/>
</dbReference>
<feature type="transmembrane region" description="Helical" evidence="7">
    <location>
        <begin position="367"/>
        <end position="385"/>
    </location>
</feature>
<evidence type="ECO:0000256" key="7">
    <source>
        <dbReference type="SAM" id="Phobius"/>
    </source>
</evidence>
<evidence type="ECO:0000256" key="6">
    <source>
        <dbReference type="ARBA" id="ARBA00023136"/>
    </source>
</evidence>
<feature type="transmembrane region" description="Helical" evidence="7">
    <location>
        <begin position="230"/>
        <end position="249"/>
    </location>
</feature>
<feature type="transmembrane region" description="Helical" evidence="7">
    <location>
        <begin position="305"/>
        <end position="328"/>
    </location>
</feature>
<dbReference type="RefSeq" id="WP_163611694.1">
    <property type="nucleotide sequence ID" value="NZ_JAAGWB010000038.1"/>
</dbReference>
<dbReference type="Proteomes" id="UP000468828">
    <property type="component" value="Unassembled WGS sequence"/>
</dbReference>
<dbReference type="PANTHER" id="PTHR33406">
    <property type="entry name" value="MEMBRANE PROTEIN MJ1562-RELATED"/>
    <property type="match status" value="1"/>
</dbReference>
<dbReference type="EMBL" id="JAAGWH010000036">
    <property type="protein sequence ID" value="NEK95128.1"/>
    <property type="molecule type" value="Genomic_DNA"/>
</dbReference>
<evidence type="ECO:0000259" key="8">
    <source>
        <dbReference type="PROSITE" id="PS50156"/>
    </source>
</evidence>
<feature type="transmembrane region" description="Helical" evidence="7">
    <location>
        <begin position="206"/>
        <end position="224"/>
    </location>
</feature>
<keyword evidence="3" id="KW-1003">Cell membrane</keyword>
<keyword evidence="4 7" id="KW-0812">Transmembrane</keyword>
<gene>
    <name evidence="10" type="ORF">G3R41_13895</name>
    <name evidence="9" type="ORF">GCU67_13245</name>
</gene>
<dbReference type="EMBL" id="JAAGWB010000038">
    <property type="protein sequence ID" value="NEN52016.1"/>
    <property type="molecule type" value="Genomic_DNA"/>
</dbReference>
<evidence type="ECO:0000313" key="10">
    <source>
        <dbReference type="EMBL" id="NEN52016.1"/>
    </source>
</evidence>
<feature type="transmembrane region" description="Helical" evidence="7">
    <location>
        <begin position="667"/>
        <end position="691"/>
    </location>
</feature>
<dbReference type="InterPro" id="IPR050545">
    <property type="entry name" value="Mycobact_MmpL"/>
</dbReference>
<feature type="transmembrane region" description="Helical" evidence="7">
    <location>
        <begin position="554"/>
        <end position="575"/>
    </location>
</feature>
<feature type="transmembrane region" description="Helical" evidence="7">
    <location>
        <begin position="522"/>
        <end position="542"/>
    </location>
</feature>
<organism evidence="10 12">
    <name type="scientific">Modestobacter muralis</name>
    <dbReference type="NCBI Taxonomy" id="1608614"/>
    <lineage>
        <taxon>Bacteria</taxon>
        <taxon>Bacillati</taxon>
        <taxon>Actinomycetota</taxon>
        <taxon>Actinomycetes</taxon>
        <taxon>Geodermatophilales</taxon>
        <taxon>Geodermatophilaceae</taxon>
        <taxon>Modestobacter</taxon>
    </lineage>
</organism>
<comment type="caution">
    <text evidence="10">The sequence shown here is derived from an EMBL/GenBank/DDBJ whole genome shotgun (WGS) entry which is preliminary data.</text>
</comment>
<feature type="transmembrane region" description="Helical" evidence="7">
    <location>
        <begin position="270"/>
        <end position="299"/>
    </location>
</feature>
<feature type="transmembrane region" description="Helical" evidence="7">
    <location>
        <begin position="635"/>
        <end position="655"/>
    </location>
</feature>
<dbReference type="AlphaFoldDB" id="A0A6P0HAX8"/>
<keyword evidence="5 7" id="KW-1133">Transmembrane helix</keyword>
<comment type="subcellular location">
    <subcellularLocation>
        <location evidence="1">Cell membrane</location>
        <topology evidence="1">Multi-pass membrane protein</topology>
    </subcellularLocation>
</comment>
<dbReference type="Proteomes" id="UP000471152">
    <property type="component" value="Unassembled WGS sequence"/>
</dbReference>
<name>A0A6P0HAX8_9ACTN</name>
<evidence type="ECO:0000313" key="9">
    <source>
        <dbReference type="EMBL" id="NEK95128.1"/>
    </source>
</evidence>
<reference evidence="9 11" key="1">
    <citation type="submission" date="2020-01" db="EMBL/GenBank/DDBJ databases">
        <title>the WGS Modestobacter muralis CPCC 204518.</title>
        <authorList>
            <person name="Jiang Z."/>
        </authorList>
    </citation>
    <scope>NUCLEOTIDE SEQUENCE [LARGE SCALE GENOMIC DNA]</scope>
    <source>
        <strain evidence="9 11">DSM 100205</strain>
    </source>
</reference>
<protein>
    <submittedName>
        <fullName evidence="10">MMPL family transporter</fullName>
    </submittedName>
</protein>